<proteinExistence type="predicted"/>
<name>A0A5B7DPG2_PORTR</name>
<dbReference type="Proteomes" id="UP000324222">
    <property type="component" value="Unassembled WGS sequence"/>
</dbReference>
<dbReference type="AlphaFoldDB" id="A0A5B7DPG2"/>
<protein>
    <submittedName>
        <fullName evidence="2">Uncharacterized protein</fullName>
    </submittedName>
</protein>
<evidence type="ECO:0000313" key="2">
    <source>
        <dbReference type="EMBL" id="MPC22853.1"/>
    </source>
</evidence>
<comment type="caution">
    <text evidence="2">The sequence shown here is derived from an EMBL/GenBank/DDBJ whole genome shotgun (WGS) entry which is preliminary data.</text>
</comment>
<organism evidence="2 3">
    <name type="scientific">Portunus trituberculatus</name>
    <name type="common">Swimming crab</name>
    <name type="synonym">Neptunus trituberculatus</name>
    <dbReference type="NCBI Taxonomy" id="210409"/>
    <lineage>
        <taxon>Eukaryota</taxon>
        <taxon>Metazoa</taxon>
        <taxon>Ecdysozoa</taxon>
        <taxon>Arthropoda</taxon>
        <taxon>Crustacea</taxon>
        <taxon>Multicrustacea</taxon>
        <taxon>Malacostraca</taxon>
        <taxon>Eumalacostraca</taxon>
        <taxon>Eucarida</taxon>
        <taxon>Decapoda</taxon>
        <taxon>Pleocyemata</taxon>
        <taxon>Brachyura</taxon>
        <taxon>Eubrachyura</taxon>
        <taxon>Portunoidea</taxon>
        <taxon>Portunidae</taxon>
        <taxon>Portuninae</taxon>
        <taxon>Portunus</taxon>
    </lineage>
</organism>
<keyword evidence="3" id="KW-1185">Reference proteome</keyword>
<evidence type="ECO:0000256" key="1">
    <source>
        <dbReference type="SAM" id="MobiDB-lite"/>
    </source>
</evidence>
<evidence type="ECO:0000313" key="3">
    <source>
        <dbReference type="Proteomes" id="UP000324222"/>
    </source>
</evidence>
<sequence length="117" mass="13337">MCPSTEGVNERSCSVSRLRHFCRISPHHLCLQNGATLLPLLLLENRLCILMAREPRHSDHSRCERGETATRLRMQLEGTQMLNTAGVLRCPGSGQGYRGRLEGFPRRPPRRFRAELD</sequence>
<reference evidence="2 3" key="1">
    <citation type="submission" date="2019-05" db="EMBL/GenBank/DDBJ databases">
        <title>Another draft genome of Portunus trituberculatus and its Hox gene families provides insights of decapod evolution.</title>
        <authorList>
            <person name="Jeong J.-H."/>
            <person name="Song I."/>
            <person name="Kim S."/>
            <person name="Choi T."/>
            <person name="Kim D."/>
            <person name="Ryu S."/>
            <person name="Kim W."/>
        </authorList>
    </citation>
    <scope>NUCLEOTIDE SEQUENCE [LARGE SCALE GENOMIC DNA]</scope>
    <source>
        <tissue evidence="2">Muscle</tissue>
    </source>
</reference>
<feature type="region of interest" description="Disordered" evidence="1">
    <location>
        <begin position="98"/>
        <end position="117"/>
    </location>
</feature>
<gene>
    <name evidence="2" type="ORF">E2C01_015880</name>
</gene>
<accession>A0A5B7DPG2</accession>
<dbReference type="EMBL" id="VSRR010001135">
    <property type="protein sequence ID" value="MPC22853.1"/>
    <property type="molecule type" value="Genomic_DNA"/>
</dbReference>